<accession>A0AAN6PNH5</accession>
<evidence type="ECO:0000313" key="2">
    <source>
        <dbReference type="Proteomes" id="UP001303115"/>
    </source>
</evidence>
<dbReference type="InterPro" id="IPR032675">
    <property type="entry name" value="LRR_dom_sf"/>
</dbReference>
<dbReference type="EMBL" id="MU854352">
    <property type="protein sequence ID" value="KAK4041740.1"/>
    <property type="molecule type" value="Genomic_DNA"/>
</dbReference>
<protein>
    <recommendedName>
        <fullName evidence="3">F-box domain-containing protein</fullName>
    </recommendedName>
</protein>
<dbReference type="Gene3D" id="3.80.10.10">
    <property type="entry name" value="Ribonuclease Inhibitor"/>
    <property type="match status" value="1"/>
</dbReference>
<reference evidence="2" key="1">
    <citation type="journal article" date="2023" name="Mol. Phylogenet. Evol.">
        <title>Genome-scale phylogeny and comparative genomics of the fungal order Sordariales.</title>
        <authorList>
            <person name="Hensen N."/>
            <person name="Bonometti L."/>
            <person name="Westerberg I."/>
            <person name="Brannstrom I.O."/>
            <person name="Guillou S."/>
            <person name="Cros-Aarteil S."/>
            <person name="Calhoun S."/>
            <person name="Haridas S."/>
            <person name="Kuo A."/>
            <person name="Mondo S."/>
            <person name="Pangilinan J."/>
            <person name="Riley R."/>
            <person name="LaButti K."/>
            <person name="Andreopoulos B."/>
            <person name="Lipzen A."/>
            <person name="Chen C."/>
            <person name="Yan M."/>
            <person name="Daum C."/>
            <person name="Ng V."/>
            <person name="Clum A."/>
            <person name="Steindorff A."/>
            <person name="Ohm R.A."/>
            <person name="Martin F."/>
            <person name="Silar P."/>
            <person name="Natvig D.O."/>
            <person name="Lalanne C."/>
            <person name="Gautier V."/>
            <person name="Ament-Velasquez S.L."/>
            <person name="Kruys A."/>
            <person name="Hutchinson M.I."/>
            <person name="Powell A.J."/>
            <person name="Barry K."/>
            <person name="Miller A.N."/>
            <person name="Grigoriev I.V."/>
            <person name="Debuchy R."/>
            <person name="Gladieux P."/>
            <person name="Hiltunen Thoren M."/>
            <person name="Johannesson H."/>
        </authorList>
    </citation>
    <scope>NUCLEOTIDE SEQUENCE [LARGE SCALE GENOMIC DNA]</scope>
    <source>
        <strain evidence="2">CBS 284.82</strain>
    </source>
</reference>
<proteinExistence type="predicted"/>
<dbReference type="SUPFAM" id="SSF52047">
    <property type="entry name" value="RNI-like"/>
    <property type="match status" value="1"/>
</dbReference>
<name>A0AAN6PNH5_9PEZI</name>
<dbReference type="Proteomes" id="UP001303115">
    <property type="component" value="Unassembled WGS sequence"/>
</dbReference>
<dbReference type="AlphaFoldDB" id="A0AAN6PNH5"/>
<organism evidence="1 2">
    <name type="scientific">Parachaetomium inaequale</name>
    <dbReference type="NCBI Taxonomy" id="2588326"/>
    <lineage>
        <taxon>Eukaryota</taxon>
        <taxon>Fungi</taxon>
        <taxon>Dikarya</taxon>
        <taxon>Ascomycota</taxon>
        <taxon>Pezizomycotina</taxon>
        <taxon>Sordariomycetes</taxon>
        <taxon>Sordariomycetidae</taxon>
        <taxon>Sordariales</taxon>
        <taxon>Chaetomiaceae</taxon>
        <taxon>Parachaetomium</taxon>
    </lineage>
</organism>
<evidence type="ECO:0008006" key="3">
    <source>
        <dbReference type="Google" id="ProtNLM"/>
    </source>
</evidence>
<comment type="caution">
    <text evidence="1">The sequence shown here is derived from an EMBL/GenBank/DDBJ whole genome shotgun (WGS) entry which is preliminary data.</text>
</comment>
<gene>
    <name evidence="1" type="ORF">C8A01DRAFT_45172</name>
</gene>
<evidence type="ECO:0000313" key="1">
    <source>
        <dbReference type="EMBL" id="KAK4041740.1"/>
    </source>
</evidence>
<keyword evidence="2" id="KW-1185">Reference proteome</keyword>
<sequence length="656" mass="72590">MTAVRFDDLPVETLSSICEYLGHSHPSSVLSFALANKHCYSVATAVLYRTIAIKACHAEELIHDAQQCEHLLRRDSAFRHVRRLVVYGRLVDPAEAVWYYGAGQPLGLERVPCEKLMGSPYEDDEQTIEYFVASLGLRPLAYESGKDRSYFDLCWRSLCRLIELLPALTDFVFASTAQLPPCLLETLHKHFAGPRPNRLRLHVSPFFLRSLDHEKLDRDELSLASSPLLHRVWVLYEDTNGYDGRGMPSYHGDAVMDLVRGLAPNLKDASMFHEPGVEAYELGIPLPPRPAWKGFPEGTLTLGSLQSLELDGMYTGNGHSWPRDLSQHTIQRWAQCTDLSVLQTLKLRQIVRLEALAFLTDTCTFPNLTSLTIEYAGAALAGPESAELLQKFLSSLPNLRSLELFGMDPAQTLDTTAFNPRLQRLRLPNALGTLYHRHLPALVQRCPLLEDLAVAVPRSRGSAAHEVRLYGALGSLPRLRRLALTLDASCPTPETQSYVPASLATMIDDLDATFTEGGLEGVPRRAVFNTLVDCAVDEALAVAIFRAISRGKQGSTASGVGSVVVPLEQLNIRVVGGGGGYASEAHTAGAVLAPYLRDMARSWRVDRDIRDDRDGGVCAVEMGMRPRLGRVELQDYWPRGGQQRSECPVLGLFRQI</sequence>